<dbReference type="Gramene" id="mRNA:HanXRQr2_Chr06g0239171">
    <property type="protein sequence ID" value="mRNA:HanXRQr2_Chr06g0239171"/>
    <property type="gene ID" value="HanXRQr2_Chr06g0239171"/>
</dbReference>
<accession>A0A9K3IPF5</accession>
<sequence length="45" mass="5298">MEDKKLLRGRATTWACISGRRFRELLNKTGSFMNSFKFFSCNVCF</sequence>
<dbReference type="Proteomes" id="UP000215914">
    <property type="component" value="Unassembled WGS sequence"/>
</dbReference>
<keyword evidence="2" id="KW-1185">Reference proteome</keyword>
<protein>
    <submittedName>
        <fullName evidence="1">Uncharacterized protein</fullName>
    </submittedName>
</protein>
<gene>
    <name evidence="1" type="ORF">HanXRQr2_Chr06g0239171</name>
</gene>
<reference evidence="1" key="2">
    <citation type="submission" date="2020-06" db="EMBL/GenBank/DDBJ databases">
        <title>Helianthus annuus Genome sequencing and assembly Release 2.</title>
        <authorList>
            <person name="Gouzy J."/>
            <person name="Langlade N."/>
            <person name="Munos S."/>
        </authorList>
    </citation>
    <scope>NUCLEOTIDE SEQUENCE</scope>
    <source>
        <tissue evidence="1">Leaves</tissue>
    </source>
</reference>
<dbReference type="AlphaFoldDB" id="A0A9K3IPF5"/>
<dbReference type="EMBL" id="MNCJ02000321">
    <property type="protein sequence ID" value="KAF5800651.1"/>
    <property type="molecule type" value="Genomic_DNA"/>
</dbReference>
<proteinExistence type="predicted"/>
<name>A0A9K3IPF5_HELAN</name>
<evidence type="ECO:0000313" key="1">
    <source>
        <dbReference type="EMBL" id="KAF5800651.1"/>
    </source>
</evidence>
<reference evidence="1" key="1">
    <citation type="journal article" date="2017" name="Nature">
        <title>The sunflower genome provides insights into oil metabolism, flowering and Asterid evolution.</title>
        <authorList>
            <person name="Badouin H."/>
            <person name="Gouzy J."/>
            <person name="Grassa C.J."/>
            <person name="Murat F."/>
            <person name="Staton S.E."/>
            <person name="Cottret L."/>
            <person name="Lelandais-Briere C."/>
            <person name="Owens G.L."/>
            <person name="Carrere S."/>
            <person name="Mayjonade B."/>
            <person name="Legrand L."/>
            <person name="Gill N."/>
            <person name="Kane N.C."/>
            <person name="Bowers J.E."/>
            <person name="Hubner S."/>
            <person name="Bellec A."/>
            <person name="Berard A."/>
            <person name="Berges H."/>
            <person name="Blanchet N."/>
            <person name="Boniface M.C."/>
            <person name="Brunel D."/>
            <person name="Catrice O."/>
            <person name="Chaidir N."/>
            <person name="Claudel C."/>
            <person name="Donnadieu C."/>
            <person name="Faraut T."/>
            <person name="Fievet G."/>
            <person name="Helmstetter N."/>
            <person name="King M."/>
            <person name="Knapp S.J."/>
            <person name="Lai Z."/>
            <person name="Le Paslier M.C."/>
            <person name="Lippi Y."/>
            <person name="Lorenzon L."/>
            <person name="Mandel J.R."/>
            <person name="Marage G."/>
            <person name="Marchand G."/>
            <person name="Marquand E."/>
            <person name="Bret-Mestries E."/>
            <person name="Morien E."/>
            <person name="Nambeesan S."/>
            <person name="Nguyen T."/>
            <person name="Pegot-Espagnet P."/>
            <person name="Pouilly N."/>
            <person name="Raftis F."/>
            <person name="Sallet E."/>
            <person name="Schiex T."/>
            <person name="Thomas J."/>
            <person name="Vandecasteele C."/>
            <person name="Vares D."/>
            <person name="Vear F."/>
            <person name="Vautrin S."/>
            <person name="Crespi M."/>
            <person name="Mangin B."/>
            <person name="Burke J.M."/>
            <person name="Salse J."/>
            <person name="Munos S."/>
            <person name="Vincourt P."/>
            <person name="Rieseberg L.H."/>
            <person name="Langlade N.B."/>
        </authorList>
    </citation>
    <scope>NUCLEOTIDE SEQUENCE</scope>
    <source>
        <tissue evidence="1">Leaves</tissue>
    </source>
</reference>
<comment type="caution">
    <text evidence="1">The sequence shown here is derived from an EMBL/GenBank/DDBJ whole genome shotgun (WGS) entry which is preliminary data.</text>
</comment>
<organism evidence="1 2">
    <name type="scientific">Helianthus annuus</name>
    <name type="common">Common sunflower</name>
    <dbReference type="NCBI Taxonomy" id="4232"/>
    <lineage>
        <taxon>Eukaryota</taxon>
        <taxon>Viridiplantae</taxon>
        <taxon>Streptophyta</taxon>
        <taxon>Embryophyta</taxon>
        <taxon>Tracheophyta</taxon>
        <taxon>Spermatophyta</taxon>
        <taxon>Magnoliopsida</taxon>
        <taxon>eudicotyledons</taxon>
        <taxon>Gunneridae</taxon>
        <taxon>Pentapetalae</taxon>
        <taxon>asterids</taxon>
        <taxon>campanulids</taxon>
        <taxon>Asterales</taxon>
        <taxon>Asteraceae</taxon>
        <taxon>Asteroideae</taxon>
        <taxon>Heliantheae alliance</taxon>
        <taxon>Heliantheae</taxon>
        <taxon>Helianthus</taxon>
    </lineage>
</organism>
<evidence type="ECO:0000313" key="2">
    <source>
        <dbReference type="Proteomes" id="UP000215914"/>
    </source>
</evidence>